<accession>A0A7Y2Q2A5</accession>
<keyword evidence="3" id="KW-1185">Reference proteome</keyword>
<evidence type="ECO:0000259" key="1">
    <source>
        <dbReference type="Pfam" id="PF12770"/>
    </source>
</evidence>
<feature type="non-terminal residue" evidence="2">
    <location>
        <position position="1"/>
    </location>
</feature>
<sequence length="440" mass="46274">AAAGLDELAGWQAAFGSLDLATALIVHGKGLIFAGLQSAARSGRADVVFEWSERARHLSQQVVPLRPPPDARLAADLAALRQLRSESGADWLSQPRAAELSERVRRRQWAATRAAGTRERISLEALRDELPSGTAFVTYIFDGTDFTAVVVVDGAAHVVRLGGWAQVRPALARLRADLDVAASVRSGPLASVIQRTLDESLATLSSVLLGPVLGRIGDRRVVLTVPGILGGIPWAMFPAMVGRAFTIATSATEWVTDRSHATMPGTGFVVGPRVPRAGEEVARASSAWAEAHVLSGERATIDATTRLASGVGTLHIAAHGRHTVENPLFSGLELADGTLFGYDIDLMPEVPQTVVLSACEVGRSSVRWGEEAIGMTRIWLHAGSRCVIASPVVVADDDACELLAATHEGLARGDTPADALAAAAERTGVVAPFQAHGSGF</sequence>
<dbReference type="EMBL" id="JABEMB010000024">
    <property type="protein sequence ID" value="NNH04825.1"/>
    <property type="molecule type" value="Genomic_DNA"/>
</dbReference>
<dbReference type="Proteomes" id="UP000543598">
    <property type="component" value="Unassembled WGS sequence"/>
</dbReference>
<name>A0A7Y2Q2A5_9MICO</name>
<dbReference type="AlphaFoldDB" id="A0A7Y2Q2A5"/>
<reference evidence="2 3" key="1">
    <citation type="submission" date="2020-05" db="EMBL/GenBank/DDBJ databases">
        <title>MicrobeNet Type strains.</title>
        <authorList>
            <person name="Nicholson A.C."/>
        </authorList>
    </citation>
    <scope>NUCLEOTIDE SEQUENCE [LARGE SCALE GENOMIC DNA]</scope>
    <source>
        <strain evidence="2 3">JCM 14282</strain>
    </source>
</reference>
<protein>
    <submittedName>
        <fullName evidence="2">CHAT domain-containing protein</fullName>
    </submittedName>
</protein>
<dbReference type="InterPro" id="IPR024983">
    <property type="entry name" value="CHAT_dom"/>
</dbReference>
<dbReference type="RefSeq" id="WP_170283266.1">
    <property type="nucleotide sequence ID" value="NZ_JABEMB010000024.1"/>
</dbReference>
<feature type="domain" description="CHAT" evidence="1">
    <location>
        <begin position="199"/>
        <end position="424"/>
    </location>
</feature>
<proteinExistence type="predicted"/>
<comment type="caution">
    <text evidence="2">The sequence shown here is derived from an EMBL/GenBank/DDBJ whole genome shotgun (WGS) entry which is preliminary data.</text>
</comment>
<organism evidence="2 3">
    <name type="scientific">Microbacterium ulmi</name>
    <dbReference type="NCBI Taxonomy" id="179095"/>
    <lineage>
        <taxon>Bacteria</taxon>
        <taxon>Bacillati</taxon>
        <taxon>Actinomycetota</taxon>
        <taxon>Actinomycetes</taxon>
        <taxon>Micrococcales</taxon>
        <taxon>Microbacteriaceae</taxon>
        <taxon>Microbacterium</taxon>
    </lineage>
</organism>
<dbReference type="Pfam" id="PF12770">
    <property type="entry name" value="CHAT"/>
    <property type="match status" value="1"/>
</dbReference>
<evidence type="ECO:0000313" key="3">
    <source>
        <dbReference type="Proteomes" id="UP000543598"/>
    </source>
</evidence>
<evidence type="ECO:0000313" key="2">
    <source>
        <dbReference type="EMBL" id="NNH04825.1"/>
    </source>
</evidence>
<gene>
    <name evidence="2" type="ORF">HLA99_13310</name>
</gene>